<evidence type="ECO:0000313" key="2">
    <source>
        <dbReference type="EMBL" id="KAK6925318.1"/>
    </source>
</evidence>
<name>A0AAN8VCU4_9MAGN</name>
<dbReference type="SUPFAM" id="SSF51695">
    <property type="entry name" value="PLC-like phosphodiesterases"/>
    <property type="match status" value="1"/>
</dbReference>
<evidence type="ECO:0000259" key="1">
    <source>
        <dbReference type="SMART" id="SM00148"/>
    </source>
</evidence>
<comment type="caution">
    <text evidence="2">The sequence shown here is derived from an EMBL/GenBank/DDBJ whole genome shotgun (WGS) entry which is preliminary data.</text>
</comment>
<dbReference type="AlphaFoldDB" id="A0AAN8VCU4"/>
<dbReference type="EMBL" id="JBAMMX010000016">
    <property type="protein sequence ID" value="KAK6925318.1"/>
    <property type="molecule type" value="Genomic_DNA"/>
</dbReference>
<evidence type="ECO:0000313" key="3">
    <source>
        <dbReference type="Proteomes" id="UP001370490"/>
    </source>
</evidence>
<dbReference type="Pfam" id="PF00388">
    <property type="entry name" value="PI-PLC-X"/>
    <property type="match status" value="1"/>
</dbReference>
<dbReference type="PANTHER" id="PTHR13593">
    <property type="match status" value="1"/>
</dbReference>
<dbReference type="Gene3D" id="3.20.20.190">
    <property type="entry name" value="Phosphatidylinositol (PI) phosphodiesterase"/>
    <property type="match status" value="1"/>
</dbReference>
<dbReference type="PANTHER" id="PTHR13593:SF113">
    <property type="entry name" value="SI:DKEY-266F7.9"/>
    <property type="match status" value="1"/>
</dbReference>
<protein>
    <submittedName>
        <fullName evidence="2">Phosphatidylinositol-specific phospholipase C, X domain</fullName>
    </submittedName>
</protein>
<dbReference type="GO" id="GO:0008081">
    <property type="term" value="F:phosphoric diester hydrolase activity"/>
    <property type="evidence" value="ECO:0007669"/>
    <property type="project" value="InterPro"/>
</dbReference>
<dbReference type="Proteomes" id="UP001370490">
    <property type="component" value="Unassembled WGS sequence"/>
</dbReference>
<gene>
    <name evidence="2" type="ORF">RJ641_009644</name>
</gene>
<sequence>MFPFPLGPLGSLMIPDSMGSCAFLPTVNSQLKTLNDRKQKLGEEFPGSSYHSPDRKNWMSQLEPSSIPLQMIAWPGTHNSATSSIGNLFTESYAECQNITIYGQLQMGVRVLDIRIREDCKICHGPISSSQGIDVVIDQVKRFLAETVSEIVILEIRTEFGYSDPPNFEDYLVEKLGDLLIYQDDEVFKKTILELLPRRIICVWKPRNSAQACESGFVWNDWYLRDDWIDTDLPLTKFEGNLTHLKEQTPVWERRFFYRIESTVTAQTDNPLEFLLPWTKQIDVLNRRICGFARLFLAQCHAEAFLDRLQIFSADFIDEDFVDACIGLTYARATN</sequence>
<dbReference type="InterPro" id="IPR000909">
    <property type="entry name" value="PLipase_C_PInositol-sp_X_dom"/>
</dbReference>
<organism evidence="2 3">
    <name type="scientific">Dillenia turbinata</name>
    <dbReference type="NCBI Taxonomy" id="194707"/>
    <lineage>
        <taxon>Eukaryota</taxon>
        <taxon>Viridiplantae</taxon>
        <taxon>Streptophyta</taxon>
        <taxon>Embryophyta</taxon>
        <taxon>Tracheophyta</taxon>
        <taxon>Spermatophyta</taxon>
        <taxon>Magnoliopsida</taxon>
        <taxon>eudicotyledons</taxon>
        <taxon>Gunneridae</taxon>
        <taxon>Pentapetalae</taxon>
        <taxon>Dilleniales</taxon>
        <taxon>Dilleniaceae</taxon>
        <taxon>Dillenia</taxon>
    </lineage>
</organism>
<dbReference type="SMART" id="SM00148">
    <property type="entry name" value="PLCXc"/>
    <property type="match status" value="1"/>
</dbReference>
<keyword evidence="3" id="KW-1185">Reference proteome</keyword>
<accession>A0AAN8VCU4</accession>
<reference evidence="2 3" key="1">
    <citation type="submission" date="2023-12" db="EMBL/GenBank/DDBJ databases">
        <title>A high-quality genome assembly for Dillenia turbinata (Dilleniales).</title>
        <authorList>
            <person name="Chanderbali A."/>
        </authorList>
    </citation>
    <scope>NUCLEOTIDE SEQUENCE [LARGE SCALE GENOMIC DNA]</scope>
    <source>
        <strain evidence="2">LSX21</strain>
        <tissue evidence="2">Leaf</tissue>
    </source>
</reference>
<proteinExistence type="predicted"/>
<dbReference type="InterPro" id="IPR017946">
    <property type="entry name" value="PLC-like_Pdiesterase_TIM-brl"/>
</dbReference>
<dbReference type="PROSITE" id="PS50007">
    <property type="entry name" value="PIPLC_X_DOMAIN"/>
    <property type="match status" value="1"/>
</dbReference>
<dbReference type="InterPro" id="IPR051057">
    <property type="entry name" value="PI-PLC_domain"/>
</dbReference>
<feature type="domain" description="Phosphatidylinositol-specific phospholipase C X" evidence="1">
    <location>
        <begin position="63"/>
        <end position="205"/>
    </location>
</feature>
<dbReference type="GO" id="GO:0006629">
    <property type="term" value="P:lipid metabolic process"/>
    <property type="evidence" value="ECO:0007669"/>
    <property type="project" value="InterPro"/>
</dbReference>